<dbReference type="AlphaFoldDB" id="A0A7X9FRQ9"/>
<sequence>MSVKGVHKSPNLFVVKGAETEKQISGTEGLAPEQLELVESYQRMSHTEGALVGVLHGHSAWDLRPLILSQGRIFILRVSDPALSSYPELDAKLSRLFKVLDVEKNLSAEIRVGYMEKQHWVRRLFFDQTLKDLLSEGKELPKHEILIHSLIVELGRLHRMGLYHGHLCLSNIALIQESPYIFDFGFLSATPAYSAADSAPEIQAGEFASQASDIYGLGTILRSLIPQPHSETLTSFLDLMTQNDAHFRPSIDEVRYFFESLSSSEEGLVEKRGYPEDRNPRRKSLASGIIIERTSSAKRGSREFSIHSLLSSRFLLYAMLLLTLFLFIFKFKDIFVNDSELQFKYQEYWNSSQPSLMKVVADAAINDGDRFAQAVIIRSTISQNIKVISDMFRVAFDPRWEESLSDKDRETVLSIGLHKLMQYGDPKPIVFKNLHPGVILAIVGSLNLESKGSQFEDVSLLQMSTLPDPIGSAFRNLASEGLYNMEELPARALSHLLIGDVGDEGLIAYFKDCRETSICLVRLLGIRSLGATKPDFDIMLLNKLPLVAPPIRPLLIWFIEEDIAQWSSQKSSVKLALVTGQYPVGALSFEQSADLLRFPLSSVRQAAMDRLINEYGIKSERKAFLEVLSNPLKDQFLTRAQSISLISSMLAPSDKVFPYMDQWFLTKPNPQVVLQLLLSLAQIPGMDAFCVDASRYLSHEDWSADINELKVLSRHHEALARVLAYNKLRMDVPEELAILQEMAEAEPNQRNIQLIRQRLESAAILSGKRESAS</sequence>
<keyword evidence="1" id="KW-0472">Membrane</keyword>
<name>A0A7X9FRQ9_9DELT</name>
<evidence type="ECO:0008006" key="4">
    <source>
        <dbReference type="Google" id="ProtNLM"/>
    </source>
</evidence>
<dbReference type="InterPro" id="IPR011009">
    <property type="entry name" value="Kinase-like_dom_sf"/>
</dbReference>
<keyword evidence="1" id="KW-0812">Transmembrane</keyword>
<evidence type="ECO:0000256" key="1">
    <source>
        <dbReference type="SAM" id="Phobius"/>
    </source>
</evidence>
<dbReference type="Proteomes" id="UP000524246">
    <property type="component" value="Unassembled WGS sequence"/>
</dbReference>
<accession>A0A7X9FRQ9</accession>
<feature type="transmembrane region" description="Helical" evidence="1">
    <location>
        <begin position="314"/>
        <end position="331"/>
    </location>
</feature>
<reference evidence="2 3" key="1">
    <citation type="journal article" date="2020" name="Biotechnol. Biofuels">
        <title>New insights from the biogas microbiome by comprehensive genome-resolved metagenomics of nearly 1600 species originating from multiple anaerobic digesters.</title>
        <authorList>
            <person name="Campanaro S."/>
            <person name="Treu L."/>
            <person name="Rodriguez-R L.M."/>
            <person name="Kovalovszki A."/>
            <person name="Ziels R.M."/>
            <person name="Maus I."/>
            <person name="Zhu X."/>
            <person name="Kougias P.G."/>
            <person name="Basile A."/>
            <person name="Luo G."/>
            <person name="Schluter A."/>
            <person name="Konstantinidis K.T."/>
            <person name="Angelidaki I."/>
        </authorList>
    </citation>
    <scope>NUCLEOTIDE SEQUENCE [LARGE SCALE GENOMIC DNA]</scope>
    <source>
        <strain evidence="2">AS27yjCOA_65</strain>
    </source>
</reference>
<gene>
    <name evidence="2" type="ORF">GYA55_08075</name>
</gene>
<keyword evidence="1" id="KW-1133">Transmembrane helix</keyword>
<dbReference type="SUPFAM" id="SSF56112">
    <property type="entry name" value="Protein kinase-like (PK-like)"/>
    <property type="match status" value="1"/>
</dbReference>
<dbReference type="EMBL" id="JAAZON010000356">
    <property type="protein sequence ID" value="NMC63111.1"/>
    <property type="molecule type" value="Genomic_DNA"/>
</dbReference>
<proteinExistence type="predicted"/>
<protein>
    <recommendedName>
        <fullName evidence="4">Protein kinase domain-containing protein</fullName>
    </recommendedName>
</protein>
<evidence type="ECO:0000313" key="2">
    <source>
        <dbReference type="EMBL" id="NMC63111.1"/>
    </source>
</evidence>
<organism evidence="2 3">
    <name type="scientific">SAR324 cluster bacterium</name>
    <dbReference type="NCBI Taxonomy" id="2024889"/>
    <lineage>
        <taxon>Bacteria</taxon>
        <taxon>Deltaproteobacteria</taxon>
        <taxon>SAR324 cluster</taxon>
    </lineage>
</organism>
<dbReference type="Gene3D" id="1.10.510.10">
    <property type="entry name" value="Transferase(Phosphotransferase) domain 1"/>
    <property type="match status" value="1"/>
</dbReference>
<evidence type="ECO:0000313" key="3">
    <source>
        <dbReference type="Proteomes" id="UP000524246"/>
    </source>
</evidence>
<comment type="caution">
    <text evidence="2">The sequence shown here is derived from an EMBL/GenBank/DDBJ whole genome shotgun (WGS) entry which is preliminary data.</text>
</comment>